<feature type="region of interest" description="Disordered" evidence="1">
    <location>
        <begin position="36"/>
        <end position="55"/>
    </location>
</feature>
<gene>
    <name evidence="2" type="ORF">HPBE_LOCUS19265</name>
</gene>
<feature type="compositionally biased region" description="Low complexity" evidence="1">
    <location>
        <begin position="179"/>
        <end position="217"/>
    </location>
</feature>
<accession>A0A183GB23</accession>
<dbReference type="EMBL" id="UZAH01031242">
    <property type="protein sequence ID" value="VDP14570.1"/>
    <property type="molecule type" value="Genomic_DNA"/>
</dbReference>
<dbReference type="Gene3D" id="2.30.29.30">
    <property type="entry name" value="Pleckstrin-homology domain (PH domain)/Phosphotyrosine-binding domain (PTB)"/>
    <property type="match status" value="1"/>
</dbReference>
<evidence type="ECO:0000256" key="1">
    <source>
        <dbReference type="SAM" id="MobiDB-lite"/>
    </source>
</evidence>
<accession>A0A3P8BB94</accession>
<feature type="compositionally biased region" description="Basic and acidic residues" evidence="1">
    <location>
        <begin position="81"/>
        <end position="90"/>
    </location>
</feature>
<reference evidence="4" key="2">
    <citation type="submission" date="2019-09" db="UniProtKB">
        <authorList>
            <consortium name="WormBaseParasite"/>
        </authorList>
    </citation>
    <scope>IDENTIFICATION</scope>
</reference>
<dbReference type="WBParaSite" id="HPBE_0001926601-mRNA-1">
    <property type="protein sequence ID" value="HPBE_0001926601-mRNA-1"/>
    <property type="gene ID" value="HPBE_0001926601"/>
</dbReference>
<dbReference type="AlphaFoldDB" id="A0A183GB23"/>
<dbReference type="OrthoDB" id="5827579at2759"/>
<sequence length="217" mass="24223">MIRFDPDEDEDMSEEKRFYYLRLMAKPGRKPIKTKFVTWSPEQQSSSREDDPVLESQAMRVVRTIGQAFEVCHKVAQEQMLEKHEDEAAKSKASLASEDDTGIPLDVIEEQGAAEESSRSQSPVEPSTGGPLYGRRMSLFQPRKASSASSSIGTAIDTTAQIVEQPSIKPDTSVNPNNPLLQQQPAQQVQHQLQQPQQQQAQSTASAQQQTIQPMKR</sequence>
<evidence type="ECO:0000313" key="2">
    <source>
        <dbReference type="EMBL" id="VDP14570.1"/>
    </source>
</evidence>
<keyword evidence="3" id="KW-1185">Reference proteome</keyword>
<organism evidence="3 4">
    <name type="scientific">Heligmosomoides polygyrus</name>
    <name type="common">Parasitic roundworm</name>
    <dbReference type="NCBI Taxonomy" id="6339"/>
    <lineage>
        <taxon>Eukaryota</taxon>
        <taxon>Metazoa</taxon>
        <taxon>Ecdysozoa</taxon>
        <taxon>Nematoda</taxon>
        <taxon>Chromadorea</taxon>
        <taxon>Rhabditida</taxon>
        <taxon>Rhabditina</taxon>
        <taxon>Rhabditomorpha</taxon>
        <taxon>Strongyloidea</taxon>
        <taxon>Heligmosomidae</taxon>
        <taxon>Heligmosomoides</taxon>
    </lineage>
</organism>
<feature type="compositionally biased region" description="Acidic residues" evidence="1">
    <location>
        <begin position="97"/>
        <end position="113"/>
    </location>
</feature>
<evidence type="ECO:0000313" key="3">
    <source>
        <dbReference type="Proteomes" id="UP000050761"/>
    </source>
</evidence>
<proteinExistence type="predicted"/>
<dbReference type="Proteomes" id="UP000050761">
    <property type="component" value="Unassembled WGS sequence"/>
</dbReference>
<protein>
    <submittedName>
        <fullName evidence="4">PID domain-containing protein</fullName>
    </submittedName>
</protein>
<dbReference type="InterPro" id="IPR011993">
    <property type="entry name" value="PH-like_dom_sf"/>
</dbReference>
<feature type="region of interest" description="Disordered" evidence="1">
    <location>
        <begin position="81"/>
        <end position="217"/>
    </location>
</feature>
<reference evidence="2 3" key="1">
    <citation type="submission" date="2018-11" db="EMBL/GenBank/DDBJ databases">
        <authorList>
            <consortium name="Pathogen Informatics"/>
        </authorList>
    </citation>
    <scope>NUCLEOTIDE SEQUENCE [LARGE SCALE GENOMIC DNA]</scope>
</reference>
<feature type="compositionally biased region" description="Polar residues" evidence="1">
    <location>
        <begin position="152"/>
        <end position="178"/>
    </location>
</feature>
<name>A0A183GB23_HELPZ</name>
<evidence type="ECO:0000313" key="4">
    <source>
        <dbReference type="WBParaSite" id="HPBE_0001926601-mRNA-1"/>
    </source>
</evidence>